<evidence type="ECO:0000259" key="4">
    <source>
        <dbReference type="PROSITE" id="PS01124"/>
    </source>
</evidence>
<name>A0A917D6H5_9BACL</name>
<gene>
    <name evidence="5" type="ORF">GCM10010912_63930</name>
</gene>
<dbReference type="InterPro" id="IPR018062">
    <property type="entry name" value="HTH_AraC-typ_CS"/>
</dbReference>
<proteinExistence type="predicted"/>
<protein>
    <submittedName>
        <fullName evidence="5">AraC family transcriptional regulator</fullName>
    </submittedName>
</protein>
<keyword evidence="2" id="KW-0238">DNA-binding</keyword>
<dbReference type="PANTHER" id="PTHR47504">
    <property type="entry name" value="RIGHT ORIGIN-BINDING PROTEIN"/>
    <property type="match status" value="1"/>
</dbReference>
<dbReference type="InterPro" id="IPR018060">
    <property type="entry name" value="HTH_AraC"/>
</dbReference>
<dbReference type="GO" id="GO:0003700">
    <property type="term" value="F:DNA-binding transcription factor activity"/>
    <property type="evidence" value="ECO:0007669"/>
    <property type="project" value="InterPro"/>
</dbReference>
<dbReference type="InterPro" id="IPR009057">
    <property type="entry name" value="Homeodomain-like_sf"/>
</dbReference>
<evidence type="ECO:0000313" key="6">
    <source>
        <dbReference type="Proteomes" id="UP000637643"/>
    </source>
</evidence>
<dbReference type="Gene3D" id="3.20.80.10">
    <property type="entry name" value="Regulatory factor, effector binding domain"/>
    <property type="match status" value="1"/>
</dbReference>
<dbReference type="SMART" id="SM00342">
    <property type="entry name" value="HTH_ARAC"/>
    <property type="match status" value="1"/>
</dbReference>
<sequence length="300" mass="34875">MYEWNEMVQRMVDWIDEHLTETPTLLEMSDQLGYSPYYCTRQFHMLTGMTLRDYIRMRRISLAALTLRDTDTRILDIAVTYGFSSQEAFTRAFVKAFGVTPRVYRSCPRPISLTTRIEVFSPYHYWSKERNNMNKEAIKEPQITVEFIPAHKFIGIWDIDSTNYGSFWKNGHDCDEISGTLESLSNHTLSGQLGQTAGWFMENGRKGYLYGIPVAADYSGIIPPGMTCREIPESEYLVFAYPPFDYLKHNGEVMKAVETLAWSYDPQQLGYVWNEQGMQDYQRHFPEGYGYAVLRPVRKA</sequence>
<dbReference type="PANTHER" id="PTHR47504:SF6">
    <property type="entry name" value="ARAC-FAMILY TRANSCRIPTIONAL REGULATOR"/>
    <property type="match status" value="1"/>
</dbReference>
<dbReference type="InterPro" id="IPR011256">
    <property type="entry name" value="Reg_factor_effector_dom_sf"/>
</dbReference>
<dbReference type="EMBL" id="BMKR01000051">
    <property type="protein sequence ID" value="GGG10746.1"/>
    <property type="molecule type" value="Genomic_DNA"/>
</dbReference>
<reference evidence="5" key="1">
    <citation type="journal article" date="2014" name="Int. J. Syst. Evol. Microbiol.">
        <title>Complete genome sequence of Corynebacterium casei LMG S-19264T (=DSM 44701T), isolated from a smear-ripened cheese.</title>
        <authorList>
            <consortium name="US DOE Joint Genome Institute (JGI-PGF)"/>
            <person name="Walter F."/>
            <person name="Albersmeier A."/>
            <person name="Kalinowski J."/>
            <person name="Ruckert C."/>
        </authorList>
    </citation>
    <scope>NUCLEOTIDE SEQUENCE</scope>
    <source>
        <strain evidence="5">CGMCC 1.16134</strain>
    </source>
</reference>
<dbReference type="Proteomes" id="UP000637643">
    <property type="component" value="Unassembled WGS sequence"/>
</dbReference>
<comment type="caution">
    <text evidence="5">The sequence shown here is derived from an EMBL/GenBank/DDBJ whole genome shotgun (WGS) entry which is preliminary data.</text>
</comment>
<keyword evidence="3" id="KW-0804">Transcription</keyword>
<dbReference type="PRINTS" id="PR00032">
    <property type="entry name" value="HTHARAC"/>
</dbReference>
<dbReference type="PROSITE" id="PS01124">
    <property type="entry name" value="HTH_ARAC_FAMILY_2"/>
    <property type="match status" value="1"/>
</dbReference>
<dbReference type="Gene3D" id="1.10.10.60">
    <property type="entry name" value="Homeodomain-like"/>
    <property type="match status" value="2"/>
</dbReference>
<reference evidence="5" key="2">
    <citation type="submission" date="2020-09" db="EMBL/GenBank/DDBJ databases">
        <authorList>
            <person name="Sun Q."/>
            <person name="Zhou Y."/>
        </authorList>
    </citation>
    <scope>NUCLEOTIDE SEQUENCE</scope>
    <source>
        <strain evidence="5">CGMCC 1.16134</strain>
    </source>
</reference>
<evidence type="ECO:0000313" key="5">
    <source>
        <dbReference type="EMBL" id="GGG10746.1"/>
    </source>
</evidence>
<accession>A0A917D6H5</accession>
<dbReference type="PROSITE" id="PS00041">
    <property type="entry name" value="HTH_ARAC_FAMILY_1"/>
    <property type="match status" value="1"/>
</dbReference>
<dbReference type="GO" id="GO:0043565">
    <property type="term" value="F:sequence-specific DNA binding"/>
    <property type="evidence" value="ECO:0007669"/>
    <property type="project" value="InterPro"/>
</dbReference>
<evidence type="ECO:0000256" key="2">
    <source>
        <dbReference type="ARBA" id="ARBA00023125"/>
    </source>
</evidence>
<evidence type="ECO:0000256" key="3">
    <source>
        <dbReference type="ARBA" id="ARBA00023163"/>
    </source>
</evidence>
<organism evidence="5 6">
    <name type="scientific">Paenibacillus albidus</name>
    <dbReference type="NCBI Taxonomy" id="2041023"/>
    <lineage>
        <taxon>Bacteria</taxon>
        <taxon>Bacillati</taxon>
        <taxon>Bacillota</taxon>
        <taxon>Bacilli</taxon>
        <taxon>Bacillales</taxon>
        <taxon>Paenibacillaceae</taxon>
        <taxon>Paenibacillus</taxon>
    </lineage>
</organism>
<keyword evidence="1" id="KW-0805">Transcription regulation</keyword>
<dbReference type="AlphaFoldDB" id="A0A917D6H5"/>
<dbReference type="RefSeq" id="WP_189031970.1">
    <property type="nucleotide sequence ID" value="NZ_BMKR01000051.1"/>
</dbReference>
<keyword evidence="6" id="KW-1185">Reference proteome</keyword>
<dbReference type="InterPro" id="IPR050959">
    <property type="entry name" value="MarA-like"/>
</dbReference>
<dbReference type="InterPro" id="IPR020449">
    <property type="entry name" value="Tscrpt_reg_AraC-type_HTH"/>
</dbReference>
<dbReference type="Pfam" id="PF12833">
    <property type="entry name" value="HTH_18"/>
    <property type="match status" value="1"/>
</dbReference>
<evidence type="ECO:0000256" key="1">
    <source>
        <dbReference type="ARBA" id="ARBA00023015"/>
    </source>
</evidence>
<dbReference type="SUPFAM" id="SSF46689">
    <property type="entry name" value="Homeodomain-like"/>
    <property type="match status" value="2"/>
</dbReference>
<feature type="domain" description="HTH araC/xylS-type" evidence="4">
    <location>
        <begin position="9"/>
        <end position="107"/>
    </location>
</feature>